<comment type="similarity">
    <text evidence="1 2">Belongs to the polypeptide deformylase family.</text>
</comment>
<comment type="cofactor">
    <cofactor evidence="2">
        <name>Fe(2+)</name>
        <dbReference type="ChEBI" id="CHEBI:29033"/>
    </cofactor>
    <text evidence="2">Binds 1 Fe(2+) ion.</text>
</comment>
<dbReference type="PIRSF" id="PIRSF004749">
    <property type="entry name" value="Pep_def"/>
    <property type="match status" value="1"/>
</dbReference>
<feature type="binding site" evidence="2">
    <location>
        <position position="136"/>
    </location>
    <ligand>
        <name>Fe cation</name>
        <dbReference type="ChEBI" id="CHEBI:24875"/>
    </ligand>
</feature>
<dbReference type="Pfam" id="PF01327">
    <property type="entry name" value="Pep_deformylase"/>
    <property type="match status" value="1"/>
</dbReference>
<dbReference type="HAMAP" id="MF_00163">
    <property type="entry name" value="Pep_deformylase"/>
    <property type="match status" value="1"/>
</dbReference>
<evidence type="ECO:0000313" key="4">
    <source>
        <dbReference type="Proteomes" id="UP000178943"/>
    </source>
</evidence>
<feature type="binding site" evidence="2">
    <location>
        <position position="94"/>
    </location>
    <ligand>
        <name>Fe cation</name>
        <dbReference type="ChEBI" id="CHEBI:24875"/>
    </ligand>
</feature>
<dbReference type="InterPro" id="IPR036821">
    <property type="entry name" value="Peptide_deformylase_sf"/>
</dbReference>
<dbReference type="EMBL" id="MFGW01000253">
    <property type="protein sequence ID" value="OGF58303.1"/>
    <property type="molecule type" value="Genomic_DNA"/>
</dbReference>
<dbReference type="GO" id="GO:0042586">
    <property type="term" value="F:peptide deformylase activity"/>
    <property type="evidence" value="ECO:0007669"/>
    <property type="project" value="InterPro"/>
</dbReference>
<dbReference type="CDD" id="cd00487">
    <property type="entry name" value="Pep_deformylase"/>
    <property type="match status" value="1"/>
</dbReference>
<protein>
    <recommendedName>
        <fullName evidence="2">Peptide deformylase-like</fullName>
    </recommendedName>
    <alternativeName>
        <fullName evidence="2">Polypeptide deformylase-like</fullName>
    </alternativeName>
</protein>
<evidence type="ECO:0000313" key="3">
    <source>
        <dbReference type="EMBL" id="OGF58303.1"/>
    </source>
</evidence>
<dbReference type="SUPFAM" id="SSF56420">
    <property type="entry name" value="Peptide deformylase"/>
    <property type="match status" value="1"/>
</dbReference>
<proteinExistence type="inferred from homology"/>
<dbReference type="Gene3D" id="3.90.45.10">
    <property type="entry name" value="Peptide deformylase"/>
    <property type="match status" value="1"/>
</dbReference>
<dbReference type="Proteomes" id="UP000178943">
    <property type="component" value="Unassembled WGS sequence"/>
</dbReference>
<comment type="caution">
    <text evidence="3">The sequence shown here is derived from an EMBL/GenBank/DDBJ whole genome shotgun (WGS) entry which is preliminary data.</text>
</comment>
<dbReference type="PANTHER" id="PTHR10458">
    <property type="entry name" value="PEPTIDE DEFORMYLASE"/>
    <property type="match status" value="1"/>
</dbReference>
<accession>A0A1F5V4E7</accession>
<dbReference type="PANTHER" id="PTHR10458:SF22">
    <property type="entry name" value="PEPTIDE DEFORMYLASE"/>
    <property type="match status" value="1"/>
</dbReference>
<name>A0A1F5V4E7_9BACT</name>
<organism evidence="3 4">
    <name type="scientific">Candidatus Fischerbacteria bacterium RBG_13_37_8</name>
    <dbReference type="NCBI Taxonomy" id="1817863"/>
    <lineage>
        <taxon>Bacteria</taxon>
        <taxon>Candidatus Fischeribacteriota</taxon>
    </lineage>
</organism>
<keyword evidence="2" id="KW-0479">Metal-binding</keyword>
<evidence type="ECO:0000256" key="2">
    <source>
        <dbReference type="HAMAP-Rule" id="MF_00163"/>
    </source>
</evidence>
<sequence>MAIKQCLLLGNKELYEVSQEVHFKELPEFKQLIGDLHDTLIQFNEQYEACSAIAAPVIGVKKRIIYMNIDTAIVMINPVITLRSIEMKETWETCMSFPDLYVRVLRHNKCRVEYRDIHWGERYHDVEGKLSDLLQHSMDHLNGILSVSRAIDGQSFALRSQR</sequence>
<evidence type="ECO:0000256" key="1">
    <source>
        <dbReference type="ARBA" id="ARBA00010759"/>
    </source>
</evidence>
<dbReference type="AlphaFoldDB" id="A0A1F5V4E7"/>
<dbReference type="STRING" id="1817863.A2Y62_18545"/>
<feature type="binding site" evidence="2">
    <location>
        <position position="140"/>
    </location>
    <ligand>
        <name>Fe cation</name>
        <dbReference type="ChEBI" id="CHEBI:24875"/>
    </ligand>
</feature>
<reference evidence="3 4" key="1">
    <citation type="journal article" date="2016" name="Nat. Commun.">
        <title>Thousands of microbial genomes shed light on interconnected biogeochemical processes in an aquifer system.</title>
        <authorList>
            <person name="Anantharaman K."/>
            <person name="Brown C.T."/>
            <person name="Hug L.A."/>
            <person name="Sharon I."/>
            <person name="Castelle C.J."/>
            <person name="Probst A.J."/>
            <person name="Thomas B.C."/>
            <person name="Singh A."/>
            <person name="Wilkins M.J."/>
            <person name="Karaoz U."/>
            <person name="Brodie E.L."/>
            <person name="Williams K.H."/>
            <person name="Hubbard S.S."/>
            <person name="Banfield J.F."/>
        </authorList>
    </citation>
    <scope>NUCLEOTIDE SEQUENCE [LARGE SCALE GENOMIC DNA]</scope>
</reference>
<gene>
    <name evidence="3" type="ORF">A2Y62_18545</name>
</gene>
<comment type="caution">
    <text evidence="2">Lacks conserved residue(s) required for the propagation of feature annotation.</text>
</comment>
<dbReference type="GO" id="GO:0046872">
    <property type="term" value="F:metal ion binding"/>
    <property type="evidence" value="ECO:0007669"/>
    <property type="project" value="UniProtKB-KW"/>
</dbReference>
<keyword evidence="2" id="KW-0408">Iron</keyword>
<dbReference type="InterPro" id="IPR023635">
    <property type="entry name" value="Peptide_deformylase"/>
</dbReference>
<dbReference type="PRINTS" id="PR01576">
    <property type="entry name" value="PDEFORMYLASE"/>
</dbReference>